<dbReference type="InterPro" id="IPR021109">
    <property type="entry name" value="Peptidase_aspartic_dom_sf"/>
</dbReference>
<evidence type="ECO:0000256" key="1">
    <source>
        <dbReference type="ARBA" id="ARBA00007447"/>
    </source>
</evidence>
<evidence type="ECO:0000259" key="11">
    <source>
        <dbReference type="PROSITE" id="PS51767"/>
    </source>
</evidence>
<dbReference type="GO" id="GO:0006508">
    <property type="term" value="P:proteolysis"/>
    <property type="evidence" value="ECO:0007669"/>
    <property type="project" value="UniProtKB-KW"/>
</dbReference>
<organism evidence="12">
    <name type="scientific">Opuntia streptacantha</name>
    <name type="common">Prickly pear cactus</name>
    <name type="synonym">Opuntia cardona</name>
    <dbReference type="NCBI Taxonomy" id="393608"/>
    <lineage>
        <taxon>Eukaryota</taxon>
        <taxon>Viridiplantae</taxon>
        <taxon>Streptophyta</taxon>
        <taxon>Embryophyta</taxon>
        <taxon>Tracheophyta</taxon>
        <taxon>Spermatophyta</taxon>
        <taxon>Magnoliopsida</taxon>
        <taxon>eudicotyledons</taxon>
        <taxon>Gunneridae</taxon>
        <taxon>Pentapetalae</taxon>
        <taxon>Caryophyllales</taxon>
        <taxon>Cactineae</taxon>
        <taxon>Cactaceae</taxon>
        <taxon>Opuntioideae</taxon>
        <taxon>Opuntia</taxon>
    </lineage>
</organism>
<dbReference type="FunFam" id="2.40.70.10:FF:000027">
    <property type="entry name" value="Aspartic proteinase Asp1 isoform A"/>
    <property type="match status" value="1"/>
</dbReference>
<feature type="domain" description="Peptidase A1" evidence="11">
    <location>
        <begin position="87"/>
        <end position="433"/>
    </location>
</feature>
<evidence type="ECO:0000313" key="12">
    <source>
        <dbReference type="EMBL" id="MBA4620505.1"/>
    </source>
</evidence>
<dbReference type="AlphaFoldDB" id="A0A7C9CPJ5"/>
<dbReference type="InterPro" id="IPR001461">
    <property type="entry name" value="Aspartic_peptidase_A1"/>
</dbReference>
<dbReference type="Pfam" id="PF14543">
    <property type="entry name" value="TAXi_N"/>
    <property type="match status" value="1"/>
</dbReference>
<dbReference type="SUPFAM" id="SSF50630">
    <property type="entry name" value="Acid proteases"/>
    <property type="match status" value="1"/>
</dbReference>
<dbReference type="GO" id="GO:0004190">
    <property type="term" value="F:aspartic-type endopeptidase activity"/>
    <property type="evidence" value="ECO:0007669"/>
    <property type="project" value="UniProtKB-KW"/>
</dbReference>
<accession>A0A7C9CPJ5</accession>
<evidence type="ECO:0000256" key="9">
    <source>
        <dbReference type="PIRSR" id="PIRSR601461-1"/>
    </source>
</evidence>
<keyword evidence="5 10" id="KW-0064">Aspartyl protease</keyword>
<dbReference type="InterPro" id="IPR032799">
    <property type="entry name" value="TAXi_C"/>
</dbReference>
<reference evidence="12" key="2">
    <citation type="submission" date="2020-07" db="EMBL/GenBank/DDBJ databases">
        <authorList>
            <person name="Vera ALvarez R."/>
            <person name="Arias-Moreno D.M."/>
            <person name="Jimenez-Jacinto V."/>
            <person name="Jimenez-Bremont J.F."/>
            <person name="Swaminathan K."/>
            <person name="Moose S.P."/>
            <person name="Guerrero-Gonzalez M.L."/>
            <person name="Marino-Ramirez L."/>
            <person name="Landsman D."/>
            <person name="Rodriguez-Kessler M."/>
            <person name="Delgado-Sanchez P."/>
        </authorList>
    </citation>
    <scope>NUCLEOTIDE SEQUENCE</scope>
    <source>
        <tissue evidence="12">Cladode</tissue>
    </source>
</reference>
<dbReference type="InterPro" id="IPR033121">
    <property type="entry name" value="PEPTIDASE_A1"/>
</dbReference>
<reference evidence="12" key="1">
    <citation type="journal article" date="2013" name="J. Plant Res.">
        <title>Effect of fungi and light on seed germination of three Opuntia species from semiarid lands of central Mexico.</title>
        <authorList>
            <person name="Delgado-Sanchez P."/>
            <person name="Jimenez-Bremont J.F."/>
            <person name="Guerrero-Gonzalez Mde L."/>
            <person name="Flores J."/>
        </authorList>
    </citation>
    <scope>NUCLEOTIDE SEQUENCE</scope>
    <source>
        <tissue evidence="12">Cladode</tissue>
    </source>
</reference>
<dbReference type="InterPro" id="IPR001969">
    <property type="entry name" value="Aspartic_peptidase_AS"/>
</dbReference>
<dbReference type="PROSITE" id="PS00141">
    <property type="entry name" value="ASP_PROTEASE"/>
    <property type="match status" value="1"/>
</dbReference>
<dbReference type="Pfam" id="PF14541">
    <property type="entry name" value="TAXi_C"/>
    <property type="match status" value="1"/>
</dbReference>
<feature type="active site" evidence="9">
    <location>
        <position position="105"/>
    </location>
</feature>
<keyword evidence="4" id="KW-0677">Repeat</keyword>
<dbReference type="EMBL" id="GISG01030693">
    <property type="protein sequence ID" value="MBA4620505.1"/>
    <property type="molecule type" value="Transcribed_RNA"/>
</dbReference>
<evidence type="ECO:0000256" key="6">
    <source>
        <dbReference type="ARBA" id="ARBA00022801"/>
    </source>
</evidence>
<dbReference type="PANTHER" id="PTHR13683">
    <property type="entry name" value="ASPARTYL PROTEASES"/>
    <property type="match status" value="1"/>
</dbReference>
<keyword evidence="2 10" id="KW-0645">Protease</keyword>
<evidence type="ECO:0000256" key="7">
    <source>
        <dbReference type="ARBA" id="ARBA00068871"/>
    </source>
</evidence>
<keyword evidence="3" id="KW-0732">Signal</keyword>
<evidence type="ECO:0000256" key="10">
    <source>
        <dbReference type="RuleBase" id="RU000454"/>
    </source>
</evidence>
<dbReference type="Gene3D" id="2.40.70.10">
    <property type="entry name" value="Acid Proteases"/>
    <property type="match status" value="2"/>
</dbReference>
<evidence type="ECO:0000256" key="3">
    <source>
        <dbReference type="ARBA" id="ARBA00022729"/>
    </source>
</evidence>
<keyword evidence="6 10" id="KW-0378">Hydrolase</keyword>
<evidence type="ECO:0000256" key="2">
    <source>
        <dbReference type="ARBA" id="ARBA00022670"/>
    </source>
</evidence>
<proteinExistence type="inferred from homology"/>
<name>A0A7C9CPJ5_OPUST</name>
<evidence type="ECO:0000256" key="4">
    <source>
        <dbReference type="ARBA" id="ARBA00022737"/>
    </source>
</evidence>
<feature type="active site" evidence="9">
    <location>
        <position position="304"/>
    </location>
</feature>
<dbReference type="PANTHER" id="PTHR13683:SF227">
    <property type="entry name" value="EUKARYOTIC ASPARTYL PROTEASE FAMILY PROTEIN"/>
    <property type="match status" value="1"/>
</dbReference>
<dbReference type="PROSITE" id="PS51767">
    <property type="entry name" value="PEPTIDASE_A1"/>
    <property type="match status" value="1"/>
</dbReference>
<protein>
    <recommendedName>
        <fullName evidence="7">Aspartic proteinase Asp1</fullName>
    </recommendedName>
    <alternativeName>
        <fullName evidence="8">Nucellin-like protein</fullName>
    </alternativeName>
</protein>
<evidence type="ECO:0000256" key="8">
    <source>
        <dbReference type="ARBA" id="ARBA00077656"/>
    </source>
</evidence>
<dbReference type="FunFam" id="2.40.70.10:FF:000015">
    <property type="entry name" value="Aspartyl protease family protein"/>
    <property type="match status" value="1"/>
</dbReference>
<dbReference type="PRINTS" id="PR00792">
    <property type="entry name" value="PEPSIN"/>
</dbReference>
<evidence type="ECO:0000256" key="5">
    <source>
        <dbReference type="ARBA" id="ARBA00022750"/>
    </source>
</evidence>
<sequence>MSFLIDFLRHTYSEGPSWYHVRKRASGGCNNLLYSGHMLLAMLMAMAWTGCSSQSNQNHRSSPSISDKFGQTVVLRVGGNVYPDGYFYTTLNIGGPPKPYHLDIDTGSELTWVQCDAPCVHCHKSPHEPYKPRNNALSCEEPLCTFLHHPSNLPCHSPSDQCDYEIEYADQGSSVGVLVKDNFPLRFLNGSSAQPSLVFGCGYDQQIPSSSPSLVDGVLGLANGKSSILAQLHSLGLTRNVFGHCFGSEGGGYFFFGNELVPSETIWVPMTKNHVGTYYSMGPADLTFGGQTLVKGSGLSLVLDSGSTYTYLSSQAYEAAVSMIKKNIKTSKLKDAPEDKTLTVCWKGARPFKSIDDVKKFFRPLALSFPNVKNAVMEIPPEAYLIVSKNGNACLGILDGSKAQLGDLNVLGDITLLDKMVIYDNERNQIGWIPAKCDRLPKYLQSEDIFDEL</sequence>
<comment type="similarity">
    <text evidence="1 10">Belongs to the peptidase A1 family.</text>
</comment>
<dbReference type="InterPro" id="IPR032861">
    <property type="entry name" value="TAXi_N"/>
</dbReference>